<comment type="caution">
    <text evidence="1">The sequence shown here is derived from an EMBL/GenBank/DDBJ whole genome shotgun (WGS) entry which is preliminary data.</text>
</comment>
<organism evidence="1 2">
    <name type="scientific">Auriscalpium vulgare</name>
    <dbReference type="NCBI Taxonomy" id="40419"/>
    <lineage>
        <taxon>Eukaryota</taxon>
        <taxon>Fungi</taxon>
        <taxon>Dikarya</taxon>
        <taxon>Basidiomycota</taxon>
        <taxon>Agaricomycotina</taxon>
        <taxon>Agaricomycetes</taxon>
        <taxon>Russulales</taxon>
        <taxon>Auriscalpiaceae</taxon>
        <taxon>Auriscalpium</taxon>
    </lineage>
</organism>
<name>A0ACB8S4T4_9AGAM</name>
<accession>A0ACB8S4T4</accession>
<gene>
    <name evidence="1" type="ORF">FA95DRAFT_1485380</name>
</gene>
<reference evidence="1" key="1">
    <citation type="submission" date="2021-02" db="EMBL/GenBank/DDBJ databases">
        <authorList>
            <consortium name="DOE Joint Genome Institute"/>
            <person name="Ahrendt S."/>
            <person name="Looney B.P."/>
            <person name="Miyauchi S."/>
            <person name="Morin E."/>
            <person name="Drula E."/>
            <person name="Courty P.E."/>
            <person name="Chicoki N."/>
            <person name="Fauchery L."/>
            <person name="Kohler A."/>
            <person name="Kuo A."/>
            <person name="Labutti K."/>
            <person name="Pangilinan J."/>
            <person name="Lipzen A."/>
            <person name="Riley R."/>
            <person name="Andreopoulos W."/>
            <person name="He G."/>
            <person name="Johnson J."/>
            <person name="Barry K.W."/>
            <person name="Grigoriev I.V."/>
            <person name="Nagy L."/>
            <person name="Hibbett D."/>
            <person name="Henrissat B."/>
            <person name="Matheny P.B."/>
            <person name="Labbe J."/>
            <person name="Martin F."/>
        </authorList>
    </citation>
    <scope>NUCLEOTIDE SEQUENCE</scope>
    <source>
        <strain evidence="1">FP105234-sp</strain>
    </source>
</reference>
<sequence>MNPQLTPMLGYPRPVPRAAAPQFLSMESFQMTPELIEEIDQAHRLGASGSAGLAYAGGAVSGTAGVAYAGGASSGAISKSHFESASPPKESVVDRLRGGERVSPRESDGNRVVPALQRRDTMTRDKDRQWDGERDLGRRGSIKREHAAQLSIGPSTTPPPPRNESPTYHTPLGTPGENSAAYTQYEREPYPVQLPARSASPAEIRKTSNPSYTEPASRGQPGKTSGHTPPNLSAKARTPDRSLPVQEEPEEDIGIDDDEQSHRDTDRWVSASGEYSHHDHDIREIDRQHRVASPTPSSDLHPEGNSSRYDHRHERRDNQSAGQEVDLSNDGSADDRQGEASRSQDEESYTPRSPVANLPPERSYAGSRGSPIRQQQPQPPRVKNRNGSTDQLGLRTFDPAVFEDAVEKLKLPNSQSQDTNQHHQYGHASQASHSIGRSQSVGQYDDVEHFLDDPAGSYYQNYLPSPQSTHSHTRPGAPVPPTPHSQTAAPSPSPLISGMHRINGNKPVLPPYSPAPPVGSPYPYPYGHIRRGQTYAGSQNGTNYSQFDPNVVREQLALQMQIYAMNNGGMVSDSTLSPSSTPFPGPNYNPWTFLQAGGVFGGGHSREDATMSMRSSPSHEPVHLPIPSIRRGLRRRERSMNLGGPGPSRQNIKPPPRVESTQPRETSPEMSSGEETAGESKVEEHYPSETPWRAVDGEDEGEWVDEDGIEGDEDDLLQLEYHTDFISNPEKRRRRWNTRWEALLHAFHAIDRETDTTLVLLAAPAHSSKLHSVASRSLRRDSALFESHEMVNMRSSFGRLAAKRRAARSQVSSLIERLSMASASSRDGSPSSAGESKEDLRRALETAIGSLSALGNIYTQRETRWLEEMRRVNSDREKVQLLLQQVLGVGFSEEPNAAAA</sequence>
<reference evidence="1" key="2">
    <citation type="journal article" date="2022" name="New Phytol.">
        <title>Evolutionary transition to the ectomycorrhizal habit in the genomes of a hyperdiverse lineage of mushroom-forming fungi.</title>
        <authorList>
            <person name="Looney B."/>
            <person name="Miyauchi S."/>
            <person name="Morin E."/>
            <person name="Drula E."/>
            <person name="Courty P.E."/>
            <person name="Kohler A."/>
            <person name="Kuo A."/>
            <person name="LaButti K."/>
            <person name="Pangilinan J."/>
            <person name="Lipzen A."/>
            <person name="Riley R."/>
            <person name="Andreopoulos W."/>
            <person name="He G."/>
            <person name="Johnson J."/>
            <person name="Nolan M."/>
            <person name="Tritt A."/>
            <person name="Barry K.W."/>
            <person name="Grigoriev I.V."/>
            <person name="Nagy L.G."/>
            <person name="Hibbett D."/>
            <person name="Henrissat B."/>
            <person name="Matheny P.B."/>
            <person name="Labbe J."/>
            <person name="Martin F.M."/>
        </authorList>
    </citation>
    <scope>NUCLEOTIDE SEQUENCE</scope>
    <source>
        <strain evidence="1">FP105234-sp</strain>
    </source>
</reference>
<protein>
    <submittedName>
        <fullName evidence="1">Uncharacterized protein</fullName>
    </submittedName>
</protein>
<proteinExistence type="predicted"/>
<dbReference type="Proteomes" id="UP000814033">
    <property type="component" value="Unassembled WGS sequence"/>
</dbReference>
<evidence type="ECO:0000313" key="2">
    <source>
        <dbReference type="Proteomes" id="UP000814033"/>
    </source>
</evidence>
<evidence type="ECO:0000313" key="1">
    <source>
        <dbReference type="EMBL" id="KAI0051463.1"/>
    </source>
</evidence>
<dbReference type="EMBL" id="MU275852">
    <property type="protein sequence ID" value="KAI0051463.1"/>
    <property type="molecule type" value="Genomic_DNA"/>
</dbReference>
<keyword evidence="2" id="KW-1185">Reference proteome</keyword>